<dbReference type="PATRIC" id="fig|1122985.7.peg.858"/>
<proteinExistence type="inferred from homology"/>
<evidence type="ECO:0000256" key="4">
    <source>
        <dbReference type="ARBA" id="ARBA00032089"/>
    </source>
</evidence>
<dbReference type="Pfam" id="PF04085">
    <property type="entry name" value="MreC"/>
    <property type="match status" value="1"/>
</dbReference>
<evidence type="ECO:0000313" key="8">
    <source>
        <dbReference type="EMBL" id="KDR53103.1"/>
    </source>
</evidence>
<evidence type="ECO:0000256" key="1">
    <source>
        <dbReference type="ARBA" id="ARBA00009369"/>
    </source>
</evidence>
<evidence type="ECO:0000256" key="3">
    <source>
        <dbReference type="ARBA" id="ARBA00022960"/>
    </source>
</evidence>
<feature type="domain" description="Rod shape-determining protein MreC beta-barrel core" evidence="7">
    <location>
        <begin position="116"/>
        <end position="263"/>
    </location>
</feature>
<dbReference type="GO" id="GO:0005886">
    <property type="term" value="C:plasma membrane"/>
    <property type="evidence" value="ECO:0007669"/>
    <property type="project" value="TreeGrafter"/>
</dbReference>
<dbReference type="Gene3D" id="2.40.10.340">
    <property type="entry name" value="Rod shape-determining protein MreC, domain 1"/>
    <property type="match status" value="1"/>
</dbReference>
<sequence>MRNLFAFLTRHNHWFVFLALEVISVILLFQYNSYQASVWFSSANEVAGKVYEANSWVETFFSLRQVNKELTQRNLELEQQMVAMQELLTRAKHDSTDVARTQKQALEGFKLYPARVVSNSLDKKDNFITIDKGWADGVKKDMGVACGSGVVGVVYLVSRNYSVVIPILNSHSNISCMIKGRGYFGYLHWNGGDPGIAYVDDVPRHARFKLGMNVVTSGYSSIFPPGVLVGKILHVFNSPNGLSYRLQVKLATDFGRLRDVCVIDNAGMEERLEMMRAVQDSLKVKRE</sequence>
<comment type="similarity">
    <text evidence="1">Belongs to the MreC family.</text>
</comment>
<accession>A0A069QJT9</accession>
<organism evidence="8 9">
    <name type="scientific">Hoylesella loescheii DSM 19665 = JCM 12249 = ATCC 15930</name>
    <dbReference type="NCBI Taxonomy" id="1122985"/>
    <lineage>
        <taxon>Bacteria</taxon>
        <taxon>Pseudomonadati</taxon>
        <taxon>Bacteroidota</taxon>
        <taxon>Bacteroidia</taxon>
        <taxon>Bacteroidales</taxon>
        <taxon>Prevotellaceae</taxon>
        <taxon>Hoylesella</taxon>
    </lineage>
</organism>
<dbReference type="AlphaFoldDB" id="A0A069QJT9"/>
<dbReference type="NCBIfam" id="NF010532">
    <property type="entry name" value="PRK13922.9-3"/>
    <property type="match status" value="1"/>
</dbReference>
<evidence type="ECO:0000256" key="2">
    <source>
        <dbReference type="ARBA" id="ARBA00013855"/>
    </source>
</evidence>
<keyword evidence="6" id="KW-0472">Membrane</keyword>
<keyword evidence="9" id="KW-1185">Reference proteome</keyword>
<feature type="transmembrane region" description="Helical" evidence="6">
    <location>
        <begin position="12"/>
        <end position="31"/>
    </location>
</feature>
<dbReference type="GO" id="GO:0008360">
    <property type="term" value="P:regulation of cell shape"/>
    <property type="evidence" value="ECO:0007669"/>
    <property type="project" value="UniProtKB-KW"/>
</dbReference>
<keyword evidence="3" id="KW-0133">Cell shape</keyword>
<dbReference type="EMBL" id="JNGW01000030">
    <property type="protein sequence ID" value="KDR53103.1"/>
    <property type="molecule type" value="Genomic_DNA"/>
</dbReference>
<dbReference type="InterPro" id="IPR042177">
    <property type="entry name" value="Cell/Rod_1"/>
</dbReference>
<comment type="caution">
    <text evidence="8">The sequence shown here is derived from an EMBL/GenBank/DDBJ whole genome shotgun (WGS) entry which is preliminary data.</text>
</comment>
<dbReference type="eggNOG" id="COG1792">
    <property type="taxonomic scope" value="Bacteria"/>
</dbReference>
<evidence type="ECO:0000256" key="5">
    <source>
        <dbReference type="SAM" id="Coils"/>
    </source>
</evidence>
<evidence type="ECO:0000259" key="7">
    <source>
        <dbReference type="Pfam" id="PF04085"/>
    </source>
</evidence>
<evidence type="ECO:0000256" key="6">
    <source>
        <dbReference type="SAM" id="Phobius"/>
    </source>
</evidence>
<evidence type="ECO:0000313" key="9">
    <source>
        <dbReference type="Proteomes" id="UP000027442"/>
    </source>
</evidence>
<dbReference type="InterPro" id="IPR007221">
    <property type="entry name" value="MreC"/>
</dbReference>
<dbReference type="InterPro" id="IPR055342">
    <property type="entry name" value="MreC_beta-barrel_core"/>
</dbReference>
<dbReference type="PANTHER" id="PTHR34138">
    <property type="entry name" value="CELL SHAPE-DETERMINING PROTEIN MREC"/>
    <property type="match status" value="1"/>
</dbReference>
<dbReference type="Proteomes" id="UP000027442">
    <property type="component" value="Unassembled WGS sequence"/>
</dbReference>
<protein>
    <recommendedName>
        <fullName evidence="2">Cell shape-determining protein MreC</fullName>
    </recommendedName>
    <alternativeName>
        <fullName evidence="4">Cell shape protein MreC</fullName>
    </alternativeName>
</protein>
<keyword evidence="6" id="KW-0812">Transmembrane</keyword>
<name>A0A069QJT9_HOYLO</name>
<gene>
    <name evidence="8" type="ORF">HMPREF1991_00829</name>
</gene>
<dbReference type="Gene3D" id="2.40.10.350">
    <property type="entry name" value="Rod shape-determining protein MreC, domain 2"/>
    <property type="match status" value="1"/>
</dbReference>
<dbReference type="PANTHER" id="PTHR34138:SF1">
    <property type="entry name" value="CELL SHAPE-DETERMINING PROTEIN MREC"/>
    <property type="match status" value="1"/>
</dbReference>
<feature type="coiled-coil region" evidence="5">
    <location>
        <begin position="67"/>
        <end position="94"/>
    </location>
</feature>
<reference evidence="8 9" key="1">
    <citation type="submission" date="2013-08" db="EMBL/GenBank/DDBJ databases">
        <authorList>
            <person name="Weinstock G."/>
            <person name="Sodergren E."/>
            <person name="Wylie T."/>
            <person name="Fulton L."/>
            <person name="Fulton R."/>
            <person name="Fronick C."/>
            <person name="O'Laughlin M."/>
            <person name="Godfrey J."/>
            <person name="Miner T."/>
            <person name="Herter B."/>
            <person name="Appelbaum E."/>
            <person name="Cordes M."/>
            <person name="Lek S."/>
            <person name="Wollam A."/>
            <person name="Pepin K.H."/>
            <person name="Palsikar V.B."/>
            <person name="Mitreva M."/>
            <person name="Wilson R.K."/>
        </authorList>
    </citation>
    <scope>NUCLEOTIDE SEQUENCE [LARGE SCALE GENOMIC DNA]</scope>
    <source>
        <strain evidence="8 9">ATCC 15930</strain>
    </source>
</reference>
<dbReference type="RefSeq" id="WP_009237453.1">
    <property type="nucleotide sequence ID" value="NZ_KB899227.1"/>
</dbReference>
<dbReference type="InterPro" id="IPR042175">
    <property type="entry name" value="Cell/Rod_MreC_2"/>
</dbReference>
<dbReference type="HOGENOM" id="CLU_042663_5_1_10"/>
<keyword evidence="6" id="KW-1133">Transmembrane helix</keyword>
<keyword evidence="5" id="KW-0175">Coiled coil</keyword>